<reference evidence="1 3" key="1">
    <citation type="submission" date="2016-06" db="EMBL/GenBank/DDBJ databases">
        <title>Bacterial characters and pathogenicity of Xenorhabdus hominickii from an entomopathogenic nematode, Steinernema monticolum.</title>
        <authorList>
            <person name="Park Y."/>
            <person name="Kim Y."/>
        </authorList>
    </citation>
    <scope>NUCLEOTIDE SEQUENCE [LARGE SCALE GENOMIC DNA]</scope>
    <source>
        <strain evidence="1 3">ANU1</strain>
    </source>
</reference>
<reference evidence="2 4" key="2">
    <citation type="journal article" date="2017" name="Nat. Microbiol.">
        <title>Natural product diversity associated with the nematode symbionts Photorhabdus and Xenorhabdus.</title>
        <authorList>
            <person name="Tobias N.J."/>
            <person name="Wolff H."/>
            <person name="Djahanschiri B."/>
            <person name="Grundmann F."/>
            <person name="Kronenwerth M."/>
            <person name="Shi Y.M."/>
            <person name="Simonyi S."/>
            <person name="Grun P."/>
            <person name="Shapiro-Ilan D."/>
            <person name="Pidot S.J."/>
            <person name="Stinear T.P."/>
            <person name="Ebersberger I."/>
            <person name="Bode H.B."/>
        </authorList>
    </citation>
    <scope>NUCLEOTIDE SEQUENCE [LARGE SCALE GENOMIC DNA]</scope>
    <source>
        <strain evidence="2 4">DSM 17903</strain>
    </source>
</reference>
<keyword evidence="3" id="KW-1185">Reference proteome</keyword>
<accession>A0A2G0QFZ1</accession>
<protein>
    <submittedName>
        <fullName evidence="2">Invasin</fullName>
    </submittedName>
</protein>
<dbReference type="AlphaFoldDB" id="A0A2G0QFZ1"/>
<dbReference type="EMBL" id="NJAI01000001">
    <property type="protein sequence ID" value="PHM58118.1"/>
    <property type="molecule type" value="Genomic_DNA"/>
</dbReference>
<dbReference type="EMBL" id="CP016176">
    <property type="protein sequence ID" value="AOM42122.1"/>
    <property type="molecule type" value="Genomic_DNA"/>
</dbReference>
<organism evidence="2 4">
    <name type="scientific">Xenorhabdus hominickii</name>
    <dbReference type="NCBI Taxonomy" id="351679"/>
    <lineage>
        <taxon>Bacteria</taxon>
        <taxon>Pseudomonadati</taxon>
        <taxon>Pseudomonadota</taxon>
        <taxon>Gammaproteobacteria</taxon>
        <taxon>Enterobacterales</taxon>
        <taxon>Morganellaceae</taxon>
        <taxon>Xenorhabdus</taxon>
    </lineage>
</organism>
<name>A0A2G0QFZ1_XENHO</name>
<gene>
    <name evidence="1" type="ORF">A9255_17110</name>
    <name evidence="2" type="ORF">Xhom_01129</name>
</gene>
<dbReference type="Proteomes" id="UP000225433">
    <property type="component" value="Unassembled WGS sequence"/>
</dbReference>
<evidence type="ECO:0000313" key="4">
    <source>
        <dbReference type="Proteomes" id="UP000225433"/>
    </source>
</evidence>
<evidence type="ECO:0000313" key="3">
    <source>
        <dbReference type="Proteomes" id="UP000094600"/>
    </source>
</evidence>
<sequence length="70" mass="7956">MPQIGELVELGNLVKNTNEFTGTYGWPTINYYYRSDTRYGGVVKRSYNLAMKKEGKNGPNDKIYASCIIN</sequence>
<evidence type="ECO:0000313" key="2">
    <source>
        <dbReference type="EMBL" id="PHM58118.1"/>
    </source>
</evidence>
<proteinExistence type="predicted"/>
<dbReference type="KEGG" id="xho:A9255_17110"/>
<dbReference type="Proteomes" id="UP000094600">
    <property type="component" value="Chromosome"/>
</dbReference>
<evidence type="ECO:0000313" key="1">
    <source>
        <dbReference type="EMBL" id="AOM42122.1"/>
    </source>
</evidence>